<comment type="caution">
    <text evidence="4">The sequence shown here is derived from an EMBL/GenBank/DDBJ whole genome shotgun (WGS) entry which is preliminary data.</text>
</comment>
<keyword evidence="3" id="KW-0472">Membrane</keyword>
<evidence type="ECO:0000313" key="4">
    <source>
        <dbReference type="EMBL" id="GAG90781.1"/>
    </source>
</evidence>
<feature type="transmembrane region" description="Helical" evidence="3">
    <location>
        <begin position="49"/>
        <end position="75"/>
    </location>
</feature>
<dbReference type="PANTHER" id="PTHR43229">
    <property type="entry name" value="NODULATION PROTEIN J"/>
    <property type="match status" value="1"/>
</dbReference>
<feature type="non-terminal residue" evidence="4">
    <location>
        <position position="219"/>
    </location>
</feature>
<dbReference type="InterPro" id="IPR027417">
    <property type="entry name" value="P-loop_NTPase"/>
</dbReference>
<dbReference type="GO" id="GO:0140359">
    <property type="term" value="F:ABC-type transporter activity"/>
    <property type="evidence" value="ECO:0007669"/>
    <property type="project" value="InterPro"/>
</dbReference>
<dbReference type="PANTHER" id="PTHR43229:SF2">
    <property type="entry name" value="NODULATION PROTEIN J"/>
    <property type="match status" value="1"/>
</dbReference>
<dbReference type="Gene3D" id="3.40.50.300">
    <property type="entry name" value="P-loop containing nucleotide triphosphate hydrolases"/>
    <property type="match status" value="1"/>
</dbReference>
<keyword evidence="3" id="KW-1133">Transmembrane helix</keyword>
<accession>X1D2P3</accession>
<keyword evidence="2" id="KW-0067">ATP-binding</keyword>
<evidence type="ECO:0000256" key="3">
    <source>
        <dbReference type="SAM" id="Phobius"/>
    </source>
</evidence>
<feature type="transmembrane region" description="Helical" evidence="3">
    <location>
        <begin position="24"/>
        <end position="43"/>
    </location>
</feature>
<gene>
    <name evidence="4" type="ORF">S01H4_48243</name>
</gene>
<dbReference type="AlphaFoldDB" id="X1D2P3"/>
<keyword evidence="1" id="KW-0547">Nucleotide-binding</keyword>
<protein>
    <submittedName>
        <fullName evidence="4">Uncharacterized protein</fullName>
    </submittedName>
</protein>
<dbReference type="GO" id="GO:0016020">
    <property type="term" value="C:membrane"/>
    <property type="evidence" value="ECO:0007669"/>
    <property type="project" value="UniProtKB-SubCell"/>
</dbReference>
<evidence type="ECO:0000256" key="2">
    <source>
        <dbReference type="ARBA" id="ARBA00022840"/>
    </source>
</evidence>
<dbReference type="GO" id="GO:0005524">
    <property type="term" value="F:ATP binding"/>
    <property type="evidence" value="ECO:0007669"/>
    <property type="project" value="UniProtKB-KW"/>
</dbReference>
<reference evidence="4" key="1">
    <citation type="journal article" date="2014" name="Front. Microbiol.">
        <title>High frequency of phylogenetically diverse reductive dehalogenase-homologous genes in deep subseafloor sedimentary metagenomes.</title>
        <authorList>
            <person name="Kawai M."/>
            <person name="Futagami T."/>
            <person name="Toyoda A."/>
            <person name="Takaki Y."/>
            <person name="Nishi S."/>
            <person name="Hori S."/>
            <person name="Arai W."/>
            <person name="Tsubouchi T."/>
            <person name="Morono Y."/>
            <person name="Uchiyama I."/>
            <person name="Ito T."/>
            <person name="Fujiyama A."/>
            <person name="Inagaki F."/>
            <person name="Takami H."/>
        </authorList>
    </citation>
    <scope>NUCLEOTIDE SEQUENCE</scope>
    <source>
        <strain evidence="4">Expedition CK06-06</strain>
    </source>
</reference>
<feature type="transmembrane region" description="Helical" evidence="3">
    <location>
        <begin position="131"/>
        <end position="155"/>
    </location>
</feature>
<keyword evidence="3" id="KW-0812">Transmembrane</keyword>
<proteinExistence type="predicted"/>
<dbReference type="Pfam" id="PF10609">
    <property type="entry name" value="ParA"/>
    <property type="match status" value="1"/>
</dbReference>
<organism evidence="4">
    <name type="scientific">marine sediment metagenome</name>
    <dbReference type="NCBI Taxonomy" id="412755"/>
    <lineage>
        <taxon>unclassified sequences</taxon>
        <taxon>metagenomes</taxon>
        <taxon>ecological metagenomes</taxon>
    </lineage>
</organism>
<dbReference type="InterPro" id="IPR033756">
    <property type="entry name" value="YlxH/NBP35"/>
</dbReference>
<dbReference type="InterPro" id="IPR051784">
    <property type="entry name" value="Nod_factor_ABC_transporter"/>
</dbReference>
<dbReference type="EMBL" id="BART01027177">
    <property type="protein sequence ID" value="GAG90781.1"/>
    <property type="molecule type" value="Genomic_DNA"/>
</dbReference>
<feature type="transmembrane region" description="Helical" evidence="3">
    <location>
        <begin position="95"/>
        <end position="125"/>
    </location>
</feature>
<name>X1D2P3_9ZZZZ</name>
<evidence type="ECO:0000256" key="1">
    <source>
        <dbReference type="ARBA" id="ARBA00022741"/>
    </source>
</evidence>
<sequence length="219" mass="24280">MIQDSINRIWLLCKKNITLYIKKGPVLIFGLMFPFFLSLSWVIGREISLNHVFIGIIAMTSFFTATAISPVVLPIQTREKSLERILASPISLNEILLGIILASTLYSLIISSIITIIFILIFSIVINSLTIIFLMFLGVGLMSILGSLLGLLVAANVTKMMGMSSELKPRVDPEVKKFYPVNGPLNIKVMSMAFLIENSDSPVIWRGPMKMGAVRQFLG</sequence>